<protein>
    <recommendedName>
        <fullName evidence="3">Phage protein</fullName>
    </recommendedName>
</protein>
<keyword evidence="2" id="KW-1185">Reference proteome</keyword>
<dbReference type="Proteomes" id="UP001589691">
    <property type="component" value="Unassembled WGS sequence"/>
</dbReference>
<proteinExistence type="predicted"/>
<accession>A0ABV5WSS2</accession>
<evidence type="ECO:0008006" key="3">
    <source>
        <dbReference type="Google" id="ProtNLM"/>
    </source>
</evidence>
<evidence type="ECO:0000313" key="2">
    <source>
        <dbReference type="Proteomes" id="UP001589691"/>
    </source>
</evidence>
<organism evidence="1 2">
    <name type="scientific">Lactiplantibacillus modestisalitolerans</name>
    <dbReference type="NCBI Taxonomy" id="1457219"/>
    <lineage>
        <taxon>Bacteria</taxon>
        <taxon>Bacillati</taxon>
        <taxon>Bacillota</taxon>
        <taxon>Bacilli</taxon>
        <taxon>Lactobacillales</taxon>
        <taxon>Lactobacillaceae</taxon>
        <taxon>Lactiplantibacillus</taxon>
    </lineage>
</organism>
<dbReference type="RefSeq" id="WP_263854453.1">
    <property type="nucleotide sequence ID" value="NZ_BJEA01000008.1"/>
</dbReference>
<gene>
    <name evidence="1" type="ORF">ACFFLI_04765</name>
</gene>
<evidence type="ECO:0000313" key="1">
    <source>
        <dbReference type="EMBL" id="MFB9769189.1"/>
    </source>
</evidence>
<name>A0ABV5WSS2_9LACO</name>
<reference evidence="1 2" key="1">
    <citation type="submission" date="2024-09" db="EMBL/GenBank/DDBJ databases">
        <authorList>
            <person name="Sun Q."/>
            <person name="Mori K."/>
        </authorList>
    </citation>
    <scope>NUCLEOTIDE SEQUENCE [LARGE SCALE GENOMIC DNA]</scope>
    <source>
        <strain evidence="1 2">TBRC 4576</strain>
    </source>
</reference>
<sequence>MAVIQIISVVLVATGLLTLVGDPTKQRSPRTKRVLLKRFNK</sequence>
<dbReference type="EMBL" id="JBHLZY010000009">
    <property type="protein sequence ID" value="MFB9769189.1"/>
    <property type="molecule type" value="Genomic_DNA"/>
</dbReference>
<comment type="caution">
    <text evidence="1">The sequence shown here is derived from an EMBL/GenBank/DDBJ whole genome shotgun (WGS) entry which is preliminary data.</text>
</comment>